<evidence type="ECO:0000313" key="1">
    <source>
        <dbReference type="Proteomes" id="UP000035680"/>
    </source>
</evidence>
<dbReference type="Proteomes" id="UP000035680">
    <property type="component" value="Unassembled WGS sequence"/>
</dbReference>
<reference evidence="1" key="1">
    <citation type="submission" date="2014-07" db="EMBL/GenBank/DDBJ databases">
        <authorList>
            <person name="Martin A.A"/>
            <person name="De Silva N."/>
        </authorList>
    </citation>
    <scope>NUCLEOTIDE SEQUENCE</scope>
</reference>
<proteinExistence type="predicted"/>
<dbReference type="AlphaFoldDB" id="A0A0K0G6B3"/>
<reference evidence="2" key="2">
    <citation type="submission" date="2015-08" db="UniProtKB">
        <authorList>
            <consortium name="WormBaseParasite"/>
        </authorList>
    </citation>
    <scope>IDENTIFICATION</scope>
</reference>
<accession>A0A0K0G6B3</accession>
<sequence>MDKLSSNVDYQFCNRKVKTSRYWDHLRDTHDYADDRFLKLFAPYLNVKQKGDSNSIVRFDIKQITSKALSIKQGEERFKEYTGKIKIVTSKIKKSIESKKHNSTN</sequence>
<protein>
    <submittedName>
        <fullName evidence="2">Transposase</fullName>
    </submittedName>
</protein>
<dbReference type="WBParaSite" id="SVE_2029600.1">
    <property type="protein sequence ID" value="SVE_2029600.1"/>
    <property type="gene ID" value="SVE_2029600"/>
</dbReference>
<name>A0A0K0G6B3_STRVS</name>
<organism evidence="1 2">
    <name type="scientific">Strongyloides venezuelensis</name>
    <name type="common">Threadworm</name>
    <dbReference type="NCBI Taxonomy" id="75913"/>
    <lineage>
        <taxon>Eukaryota</taxon>
        <taxon>Metazoa</taxon>
        <taxon>Ecdysozoa</taxon>
        <taxon>Nematoda</taxon>
        <taxon>Chromadorea</taxon>
        <taxon>Rhabditida</taxon>
        <taxon>Tylenchina</taxon>
        <taxon>Panagrolaimomorpha</taxon>
        <taxon>Strongyloidoidea</taxon>
        <taxon>Strongyloididae</taxon>
        <taxon>Strongyloides</taxon>
    </lineage>
</organism>
<evidence type="ECO:0000313" key="2">
    <source>
        <dbReference type="WBParaSite" id="SVE_2029600.1"/>
    </source>
</evidence>
<keyword evidence="1" id="KW-1185">Reference proteome</keyword>